<evidence type="ECO:0000313" key="1">
    <source>
        <dbReference type="EMBL" id="UXH31904.1"/>
    </source>
</evidence>
<reference evidence="1" key="1">
    <citation type="submission" date="2022-09" db="EMBL/GenBank/DDBJ databases">
        <title>Characterization of three MwoI isoschizomers from sequenced genome and metagenomes.</title>
        <authorList>
            <person name="Fomenkov A."/>
            <person name="Xu S.Y."/>
            <person name="Roberts R.J."/>
        </authorList>
    </citation>
    <scope>NUCLEOTIDE SEQUENCE</scope>
    <source>
        <strain evidence="1">DSM 2970</strain>
    </source>
</reference>
<dbReference type="GeneID" id="75105778"/>
<dbReference type="AlphaFoldDB" id="A0A9E7RWU1"/>
<protein>
    <submittedName>
        <fullName evidence="1">Chorismate pyruvate-lyase family protein</fullName>
    </submittedName>
</protein>
<sequence>MNVNVMEEIERIERIMGKLSNTQKILLSTDGSVTTILDVLKGTVTIRTLKQEFEPCSHEIASKLSINPGDTVNHRVVVIGNREPLIHAVSYIPLSRLDDEFREDLIRADIPIGRILKKHRIESRREIEVIDVENPAPQLVKIFGTDSPMLTRTYNIIHDDEVLIRIKETFPFEWFREEF</sequence>
<name>A0A9E7RWU1_METWO</name>
<dbReference type="InterPro" id="IPR028978">
    <property type="entry name" value="Chorismate_lyase_/UTRA_dom_sf"/>
</dbReference>
<accession>A0A9E7RWU1</accession>
<dbReference type="Proteomes" id="UP001065373">
    <property type="component" value="Chromosome"/>
</dbReference>
<proteinExistence type="predicted"/>
<dbReference type="EMBL" id="CP104550">
    <property type="protein sequence ID" value="UXH31904.1"/>
    <property type="molecule type" value="Genomic_DNA"/>
</dbReference>
<dbReference type="RefSeq" id="WP_261599657.1">
    <property type="nucleotide sequence ID" value="NZ_CP104550.1"/>
</dbReference>
<keyword evidence="1" id="KW-0670">Pyruvate</keyword>
<organism evidence="1">
    <name type="scientific">Methanothermobacter wolfeii</name>
    <name type="common">Methanobacterium wolfei</name>
    <dbReference type="NCBI Taxonomy" id="145261"/>
    <lineage>
        <taxon>Archaea</taxon>
        <taxon>Methanobacteriati</taxon>
        <taxon>Methanobacteriota</taxon>
        <taxon>Methanomada group</taxon>
        <taxon>Methanobacteria</taxon>
        <taxon>Methanobacteriales</taxon>
        <taxon>Methanobacteriaceae</taxon>
        <taxon>Methanothermobacter</taxon>
    </lineage>
</organism>
<dbReference type="Pfam" id="PF01947">
    <property type="entry name" value="Rv2949c-like"/>
    <property type="match status" value="1"/>
</dbReference>
<dbReference type="Gene3D" id="3.40.1410.10">
    <property type="entry name" value="Chorismate lyase-like"/>
    <property type="match status" value="1"/>
</dbReference>
<gene>
    <name evidence="1" type="ORF">N5910_00960</name>
</gene>
<dbReference type="InterPro" id="IPR002800">
    <property type="entry name" value="Rv2949c-like"/>
</dbReference>
<dbReference type="SUPFAM" id="SSF64288">
    <property type="entry name" value="Chorismate lyase-like"/>
    <property type="match status" value="1"/>
</dbReference>